<keyword evidence="1" id="KW-0472">Membrane</keyword>
<dbReference type="Proteomes" id="UP000676565">
    <property type="component" value="Unassembled WGS sequence"/>
</dbReference>
<feature type="transmembrane region" description="Helical" evidence="1">
    <location>
        <begin position="112"/>
        <end position="132"/>
    </location>
</feature>
<keyword evidence="1" id="KW-1133">Transmembrane helix</keyword>
<evidence type="ECO:0000256" key="1">
    <source>
        <dbReference type="SAM" id="Phobius"/>
    </source>
</evidence>
<feature type="transmembrane region" description="Helical" evidence="1">
    <location>
        <begin position="144"/>
        <end position="164"/>
    </location>
</feature>
<name>A0ABS5BK95_9BACT</name>
<feature type="transmembrane region" description="Helical" evidence="1">
    <location>
        <begin position="176"/>
        <end position="196"/>
    </location>
</feature>
<evidence type="ECO:0000313" key="3">
    <source>
        <dbReference type="Proteomes" id="UP000676565"/>
    </source>
</evidence>
<gene>
    <name evidence="2" type="ORF">J8F10_02270</name>
</gene>
<feature type="transmembrane region" description="Helical" evidence="1">
    <location>
        <begin position="79"/>
        <end position="100"/>
    </location>
</feature>
<dbReference type="RefSeq" id="WP_210652266.1">
    <property type="nucleotide sequence ID" value="NZ_JAGKQQ010000001.1"/>
</dbReference>
<dbReference type="EMBL" id="JAGKQQ010000001">
    <property type="protein sequence ID" value="MBP3954122.1"/>
    <property type="molecule type" value="Genomic_DNA"/>
</dbReference>
<evidence type="ECO:0000313" key="2">
    <source>
        <dbReference type="EMBL" id="MBP3954122.1"/>
    </source>
</evidence>
<comment type="caution">
    <text evidence="2">The sequence shown here is derived from an EMBL/GenBank/DDBJ whole genome shotgun (WGS) entry which is preliminary data.</text>
</comment>
<organism evidence="2 3">
    <name type="scientific">Gemmata palustris</name>
    <dbReference type="NCBI Taxonomy" id="2822762"/>
    <lineage>
        <taxon>Bacteria</taxon>
        <taxon>Pseudomonadati</taxon>
        <taxon>Planctomycetota</taxon>
        <taxon>Planctomycetia</taxon>
        <taxon>Gemmatales</taxon>
        <taxon>Gemmataceae</taxon>
        <taxon>Gemmata</taxon>
    </lineage>
</organism>
<feature type="transmembrane region" description="Helical" evidence="1">
    <location>
        <begin position="33"/>
        <end position="53"/>
    </location>
</feature>
<keyword evidence="3" id="KW-1185">Reference proteome</keyword>
<proteinExistence type="predicted"/>
<accession>A0ABS5BK95</accession>
<keyword evidence="1" id="KW-0812">Transmembrane</keyword>
<reference evidence="2 3" key="1">
    <citation type="submission" date="2021-04" db="EMBL/GenBank/DDBJ databases">
        <authorList>
            <person name="Ivanova A."/>
        </authorList>
    </citation>
    <scope>NUCLEOTIDE SEQUENCE [LARGE SCALE GENOMIC DNA]</scope>
    <source>
        <strain evidence="2 3">G18</strain>
    </source>
</reference>
<sequence>MIRLHIQRALLIAAAVVATYGLAEQYGTRTGLLIWAGVMAVACGTGTILLRTSTIGRVTWRNRVAGHLIPWGWRLNRGLLWPVPVVSWAVWTAVGATTVLLRQGEDALGLRVALFVAWVLDAAALIFILGAICQATPGSRAGSLWKLVTFIAALIATSVGLYLYGLPNAALVVGGGPPLVVAGCVGLVVLFLVTLGRNTRWN</sequence>
<protein>
    <submittedName>
        <fullName evidence="2">Uncharacterized protein</fullName>
    </submittedName>
</protein>